<sequence>MEERPELSTRLTSGVFRSYYYLKEELTAFCRASGLRATGGKAELTERIAWFLDHGEAPEEPAPARHGRCPAAAGELTPERRIEPDFVCSEVHRAFFRAQLGRGFSFNVAFQKWLKANAGRTYGEAVEAYRRIQEEKKRDKTAIGRQFEYNAYIRAFFEANPGRPLDEAIRCWRRKKSLPGHNRYEDADLAALE</sequence>
<dbReference type="Pfam" id="PF18953">
    <property type="entry name" value="SAP_new25"/>
    <property type="match status" value="1"/>
</dbReference>
<reference evidence="2" key="1">
    <citation type="submission" date="2020-08" db="EMBL/GenBank/DDBJ databases">
        <title>Genome public.</title>
        <authorList>
            <person name="Liu C."/>
            <person name="Sun Q."/>
        </authorList>
    </citation>
    <scope>NUCLEOTIDE SEQUENCE</scope>
    <source>
        <strain evidence="2">NSJ-52</strain>
    </source>
</reference>
<dbReference type="Pfam" id="PF20026">
    <property type="entry name" value="DUF6434"/>
    <property type="match status" value="1"/>
</dbReference>
<dbReference type="InterPro" id="IPR045492">
    <property type="entry name" value="DUF6434"/>
</dbReference>
<gene>
    <name evidence="2" type="ORF">H8S62_11275</name>
</gene>
<dbReference type="AlphaFoldDB" id="A0A8J6MDC9"/>
<evidence type="ECO:0000259" key="1">
    <source>
        <dbReference type="Pfam" id="PF20026"/>
    </source>
</evidence>
<dbReference type="EMBL" id="JACOPQ010000008">
    <property type="protein sequence ID" value="MBC5737586.1"/>
    <property type="molecule type" value="Genomic_DNA"/>
</dbReference>
<keyword evidence="3" id="KW-1185">Reference proteome</keyword>
<evidence type="ECO:0000313" key="3">
    <source>
        <dbReference type="Proteomes" id="UP000607645"/>
    </source>
</evidence>
<dbReference type="Proteomes" id="UP000607645">
    <property type="component" value="Unassembled WGS sequence"/>
</dbReference>
<feature type="domain" description="DUF6434" evidence="1">
    <location>
        <begin position="73"/>
        <end position="131"/>
    </location>
</feature>
<proteinExistence type="predicted"/>
<dbReference type="RefSeq" id="WP_186919394.1">
    <property type="nucleotide sequence ID" value="NZ_JACOPQ010000008.1"/>
</dbReference>
<organism evidence="2 3">
    <name type="scientific">Lawsonibacter faecis</name>
    <dbReference type="NCBI Taxonomy" id="2763052"/>
    <lineage>
        <taxon>Bacteria</taxon>
        <taxon>Bacillati</taxon>
        <taxon>Bacillota</taxon>
        <taxon>Clostridia</taxon>
        <taxon>Eubacteriales</taxon>
        <taxon>Oscillospiraceae</taxon>
        <taxon>Lawsonibacter</taxon>
    </lineage>
</organism>
<protein>
    <recommendedName>
        <fullName evidence="1">DUF6434 domain-containing protein</fullName>
    </recommendedName>
</protein>
<comment type="caution">
    <text evidence="2">The sequence shown here is derived from an EMBL/GenBank/DDBJ whole genome shotgun (WGS) entry which is preliminary data.</text>
</comment>
<evidence type="ECO:0000313" key="2">
    <source>
        <dbReference type="EMBL" id="MBC5737586.1"/>
    </source>
</evidence>
<accession>A0A8J6MDC9</accession>
<name>A0A8J6MDC9_9FIRM</name>